<comment type="caution">
    <text evidence="3">The sequence shown here is derived from an EMBL/GenBank/DDBJ whole genome shotgun (WGS) entry which is preliminary data.</text>
</comment>
<sequence length="515" mass="55624">MSGDSDHDDSDGPIPTSVHRWIGVIGLVVAPTTLVTGLCYYFGYTATRKSLAYLGIDTDAVGFTTNDYVTRSTGVLFVVALIALVICTAVLALCAYIRRIAEAGRHVRALRLAAWSLLVLGGAGVVRGVVGVVQPGVLWDHYVLLTPLTLGVGAALVMMGAWIFRRTTPVDERPALVAVERALVAVAVAVVVLAAFWTTNIFATKVGEIDGINAAGNLWNRETSAILDTGDRLFIPESLVRTSVLTEAGSPQGETFRYECLRVLAVRGDQWVLLPANWRPQFGYAVLVSEDANHRIMLRSIKDAPERVGNRPNVRDFYPCPELVPTSSGPTVQTQLLPAADVDRILLTSGLSTVREAVDESSADGSDEQTCSATVDSTTQRFSTRTGFTKRYVRELSGQDHGVRLFVQESVTEFDTPQHAGDFLANAKSVWQSCRDTEVAINTEGTIEHHRIGAVNDDDALVLADVSSPASRGDCRHAATARSNIVADVIVCGPTARDLTALLVHALRDRFRETP</sequence>
<proteinExistence type="predicted"/>
<dbReference type="Pfam" id="PF14032">
    <property type="entry name" value="PknH_C"/>
    <property type="match status" value="1"/>
</dbReference>
<dbReference type="Proteomes" id="UP000696413">
    <property type="component" value="Unassembled WGS sequence"/>
</dbReference>
<keyword evidence="1" id="KW-0472">Membrane</keyword>
<feature type="transmembrane region" description="Helical" evidence="1">
    <location>
        <begin position="176"/>
        <end position="197"/>
    </location>
</feature>
<feature type="transmembrane region" description="Helical" evidence="1">
    <location>
        <begin position="75"/>
        <end position="97"/>
    </location>
</feature>
<feature type="transmembrane region" description="Helical" evidence="1">
    <location>
        <begin position="142"/>
        <end position="164"/>
    </location>
</feature>
<reference evidence="3 4" key="1">
    <citation type="submission" date="2021-05" db="EMBL/GenBank/DDBJ databases">
        <title>Draft Genome Sequences of Clinical Respiratory Isolates of Mycobacterium goodii Recovered in Ireland.</title>
        <authorList>
            <person name="Flanagan P.R."/>
            <person name="Mok S."/>
            <person name="Roycroft E."/>
            <person name="Rogers T.R."/>
            <person name="Fitzgibbon M."/>
        </authorList>
    </citation>
    <scope>NUCLEOTIDE SEQUENCE [LARGE SCALE GENOMIC DNA]</scope>
    <source>
        <strain evidence="3 4">14IE55</strain>
    </source>
</reference>
<protein>
    <submittedName>
        <fullName evidence="3">Sensor domain-containing protein</fullName>
    </submittedName>
</protein>
<evidence type="ECO:0000256" key="1">
    <source>
        <dbReference type="SAM" id="Phobius"/>
    </source>
</evidence>
<dbReference type="EMBL" id="JAHBOM010000004">
    <property type="protein sequence ID" value="MBU8822589.1"/>
    <property type="molecule type" value="Genomic_DNA"/>
</dbReference>
<evidence type="ECO:0000313" key="3">
    <source>
        <dbReference type="EMBL" id="MBU8822589.1"/>
    </source>
</evidence>
<evidence type="ECO:0000313" key="4">
    <source>
        <dbReference type="Proteomes" id="UP000696413"/>
    </source>
</evidence>
<accession>A0ABS6HIT9</accession>
<feature type="transmembrane region" description="Helical" evidence="1">
    <location>
        <begin position="109"/>
        <end position="130"/>
    </location>
</feature>
<evidence type="ECO:0000259" key="2">
    <source>
        <dbReference type="Pfam" id="PF14032"/>
    </source>
</evidence>
<feature type="domain" description="PknH-like extracellular" evidence="2">
    <location>
        <begin position="331"/>
        <end position="510"/>
    </location>
</feature>
<gene>
    <name evidence="3" type="ORF">KL859_06815</name>
</gene>
<dbReference type="RefSeq" id="WP_214386645.1">
    <property type="nucleotide sequence ID" value="NZ_CP092364.2"/>
</dbReference>
<dbReference type="Gene3D" id="3.40.1000.70">
    <property type="entry name" value="PknH-like extracellular domain"/>
    <property type="match status" value="1"/>
</dbReference>
<dbReference type="InterPro" id="IPR038232">
    <property type="entry name" value="PknH-like_Extracell_sf"/>
</dbReference>
<feature type="transmembrane region" description="Helical" evidence="1">
    <location>
        <begin position="21"/>
        <end position="43"/>
    </location>
</feature>
<name>A0ABS6HIT9_MYCGD</name>
<keyword evidence="1" id="KW-0812">Transmembrane</keyword>
<organism evidence="3 4">
    <name type="scientific">Mycolicibacterium goodii</name>
    <name type="common">Mycobacterium goodii</name>
    <dbReference type="NCBI Taxonomy" id="134601"/>
    <lineage>
        <taxon>Bacteria</taxon>
        <taxon>Bacillati</taxon>
        <taxon>Actinomycetota</taxon>
        <taxon>Actinomycetes</taxon>
        <taxon>Mycobacteriales</taxon>
        <taxon>Mycobacteriaceae</taxon>
        <taxon>Mycolicibacterium</taxon>
    </lineage>
</organism>
<keyword evidence="1" id="KW-1133">Transmembrane helix</keyword>
<dbReference type="InterPro" id="IPR026954">
    <property type="entry name" value="PknH-like_Extracell"/>
</dbReference>
<keyword evidence="4" id="KW-1185">Reference proteome</keyword>